<evidence type="ECO:0000313" key="2">
    <source>
        <dbReference type="EMBL" id="ORX40947.1"/>
    </source>
</evidence>
<accession>A0A1Y1UTL3</accession>
<dbReference type="InterPro" id="IPR011008">
    <property type="entry name" value="Dimeric_a/b-barrel"/>
</dbReference>
<feature type="domain" description="Stress-response A/B barrel" evidence="1">
    <location>
        <begin position="14"/>
        <end position="113"/>
    </location>
</feature>
<dbReference type="GeneID" id="33556224"/>
<dbReference type="STRING" id="4999.A0A1Y1UTL3"/>
<dbReference type="RefSeq" id="XP_021874626.1">
    <property type="nucleotide sequence ID" value="XM_022014416.1"/>
</dbReference>
<dbReference type="InterPro" id="IPR013097">
    <property type="entry name" value="Dabb"/>
</dbReference>
<reference evidence="2 3" key="1">
    <citation type="submission" date="2017-03" db="EMBL/GenBank/DDBJ databases">
        <title>Widespread Adenine N6-methylation of Active Genes in Fungi.</title>
        <authorList>
            <consortium name="DOE Joint Genome Institute"/>
            <person name="Mondo S.J."/>
            <person name="Dannebaum R.O."/>
            <person name="Kuo R.C."/>
            <person name="Louie K.B."/>
            <person name="Bewick A.J."/>
            <person name="Labutti K."/>
            <person name="Haridas S."/>
            <person name="Kuo A."/>
            <person name="Salamov A."/>
            <person name="Ahrendt S.R."/>
            <person name="Lau R."/>
            <person name="Bowen B.P."/>
            <person name="Lipzen A."/>
            <person name="Sullivan W."/>
            <person name="Andreopoulos W.B."/>
            <person name="Clum A."/>
            <person name="Lindquist E."/>
            <person name="Daum C."/>
            <person name="Northen T.R."/>
            <person name="Ramamoorthy G."/>
            <person name="Schmitz R.J."/>
            <person name="Gryganskyi A."/>
            <person name="Culley D."/>
            <person name="Magnuson J."/>
            <person name="James T.Y."/>
            <person name="O'Malley M.A."/>
            <person name="Stajich J.E."/>
            <person name="Spatafora J.W."/>
            <person name="Visel A."/>
            <person name="Grigoriev I.V."/>
        </authorList>
    </citation>
    <scope>NUCLEOTIDE SEQUENCE [LARGE SCALE GENOMIC DNA]</scope>
    <source>
        <strain evidence="2 3">NRRL Y-17943</strain>
    </source>
</reference>
<organism evidence="2 3">
    <name type="scientific">Kockovaella imperatae</name>
    <dbReference type="NCBI Taxonomy" id="4999"/>
    <lineage>
        <taxon>Eukaryota</taxon>
        <taxon>Fungi</taxon>
        <taxon>Dikarya</taxon>
        <taxon>Basidiomycota</taxon>
        <taxon>Agaricomycotina</taxon>
        <taxon>Tremellomycetes</taxon>
        <taxon>Tremellales</taxon>
        <taxon>Cuniculitremaceae</taxon>
        <taxon>Kockovaella</taxon>
    </lineage>
</organism>
<proteinExistence type="predicted"/>
<protein>
    <submittedName>
        <fullName evidence="2">Stress responsive A/B barrel domain-domain-containing protein</fullName>
    </submittedName>
</protein>
<dbReference type="InParanoid" id="A0A1Y1UTL3"/>
<dbReference type="SUPFAM" id="SSF54909">
    <property type="entry name" value="Dimeric alpha+beta barrel"/>
    <property type="match status" value="1"/>
</dbReference>
<name>A0A1Y1UTL3_9TREE</name>
<dbReference type="EMBL" id="NBSH01000001">
    <property type="protein sequence ID" value="ORX40947.1"/>
    <property type="molecule type" value="Genomic_DNA"/>
</dbReference>
<gene>
    <name evidence="2" type="ORF">BD324DRAFT_612638</name>
</gene>
<dbReference type="AlphaFoldDB" id="A0A1Y1UTL3"/>
<evidence type="ECO:0000259" key="1">
    <source>
        <dbReference type="PROSITE" id="PS51502"/>
    </source>
</evidence>
<sequence length="118" mass="13336">MSVLHSTQQFTMSVKHVVAFKSPSEDKRTLMVQGFLDLKDKCERDGKKYIVSITGGKQHSPEGKDLGMDVVFIMTFNSLEDRDFYISKDEAHKAFGSHCGPTYGVEEVVVFDFTADEY</sequence>
<evidence type="ECO:0000313" key="3">
    <source>
        <dbReference type="Proteomes" id="UP000193218"/>
    </source>
</evidence>
<dbReference type="PROSITE" id="PS51502">
    <property type="entry name" value="S_R_A_B_BARREL"/>
    <property type="match status" value="1"/>
</dbReference>
<keyword evidence="3" id="KW-1185">Reference proteome</keyword>
<dbReference type="Proteomes" id="UP000193218">
    <property type="component" value="Unassembled WGS sequence"/>
</dbReference>
<comment type="caution">
    <text evidence="2">The sequence shown here is derived from an EMBL/GenBank/DDBJ whole genome shotgun (WGS) entry which is preliminary data.</text>
</comment>
<dbReference type="OrthoDB" id="1601230at2759"/>
<dbReference type="SMART" id="SM00886">
    <property type="entry name" value="Dabb"/>
    <property type="match status" value="1"/>
</dbReference>
<dbReference type="Pfam" id="PF07876">
    <property type="entry name" value="Dabb"/>
    <property type="match status" value="1"/>
</dbReference>
<dbReference type="Gene3D" id="3.30.70.100">
    <property type="match status" value="1"/>
</dbReference>